<feature type="compositionally biased region" description="Polar residues" evidence="1">
    <location>
        <begin position="626"/>
        <end position="636"/>
    </location>
</feature>
<evidence type="ECO:0000256" key="1">
    <source>
        <dbReference type="SAM" id="MobiDB-lite"/>
    </source>
</evidence>
<dbReference type="AlphaFoldDB" id="A0A1H3N756"/>
<protein>
    <submittedName>
        <fullName evidence="3">Uncharacterized protein</fullName>
    </submittedName>
</protein>
<dbReference type="EMBL" id="FNPG01000054">
    <property type="protein sequence ID" value="SDY84648.1"/>
    <property type="molecule type" value="Genomic_DNA"/>
</dbReference>
<evidence type="ECO:0000256" key="2">
    <source>
        <dbReference type="SAM" id="SignalP"/>
    </source>
</evidence>
<dbReference type="OrthoDB" id="2042500at2"/>
<evidence type="ECO:0000313" key="4">
    <source>
        <dbReference type="Proteomes" id="UP000183918"/>
    </source>
</evidence>
<sequence>MVRGLKKKLLIGLLSAAVVGTSLAPNVPLVGSFAQEVKADDANKYVYTEVPVSAVPATYEWQTGTFYTVTENSSVTLSGGSATSGSPEAGVYYKKAEGNKYTEVSLEEEGNVWKEGNGVADGTYYKITATEYTGTPTSESDTKNDVYTKANDGSYTQTTLEAQVATYKWSVDYVPGKYFMSSDSDPINDENAVDAKEKFAANPGSSAEFKVYTRKSAVKDQASVNIIDKKEDSDVKVGNATISQPNKPSATVTVNGESGASTLVATNVKTVLDIVLSEIPKGKKVTKVEAIVKKDGSTDEKITGSVSGVNVSFDLGTITKDVIVTIVATVEDAKITPTLKTNLNGASAAFDGETNVKQDGGELTIVVTPDEAKNLDTLIGKIDIKSQNSSDNINVAEPTKASGKLYYKITGTFADENPVIVVSGGLRNDKEIIEGKDYAKVVADSNVSVDPSKILEEYKNLDDTDEDKNSAVVVTTETSTEAAAVFNDVIANEKIKNENIEVALNVNVTVKGGQTGDAQTQASGETAQNDVKSFKNPITIKVKLPVEARNKGGYFVLRSHDGNIQRLETSLKDGEGIKVDGDDLYIYTKDLSDFTVLYDKSLSSDTPAPELNPDDDNPAKEDDNNKGTITPSNGTGTTATTSTTKAATSTTKAAKATTSTKKSSKTSSPKTADYAVNSLLA</sequence>
<proteinExistence type="predicted"/>
<name>A0A1H3N756_9FIRM</name>
<reference evidence="3 4" key="1">
    <citation type="submission" date="2016-10" db="EMBL/GenBank/DDBJ databases">
        <authorList>
            <person name="de Groot N.N."/>
        </authorList>
    </citation>
    <scope>NUCLEOTIDE SEQUENCE [LARGE SCALE GENOMIC DNA]</scope>
    <source>
        <strain evidence="3 4">DSM 14045</strain>
    </source>
</reference>
<evidence type="ECO:0000313" key="3">
    <source>
        <dbReference type="EMBL" id="SDY84648.1"/>
    </source>
</evidence>
<feature type="compositionally biased region" description="Low complexity" evidence="1">
    <location>
        <begin position="637"/>
        <end position="672"/>
    </location>
</feature>
<feature type="chain" id="PRO_5038477943" evidence="2">
    <location>
        <begin position="25"/>
        <end position="681"/>
    </location>
</feature>
<accession>A0A1H3N756</accession>
<keyword evidence="4" id="KW-1185">Reference proteome</keyword>
<feature type="signal peptide" evidence="2">
    <location>
        <begin position="1"/>
        <end position="24"/>
    </location>
</feature>
<organism evidence="3 4">
    <name type="scientific">Lachnobacterium bovis DSM 14045</name>
    <dbReference type="NCBI Taxonomy" id="1122142"/>
    <lineage>
        <taxon>Bacteria</taxon>
        <taxon>Bacillati</taxon>
        <taxon>Bacillota</taxon>
        <taxon>Clostridia</taxon>
        <taxon>Lachnospirales</taxon>
        <taxon>Lachnospiraceae</taxon>
        <taxon>Lachnobacterium</taxon>
    </lineage>
</organism>
<dbReference type="Proteomes" id="UP000183918">
    <property type="component" value="Unassembled WGS sequence"/>
</dbReference>
<feature type="region of interest" description="Disordered" evidence="1">
    <location>
        <begin position="602"/>
        <end position="681"/>
    </location>
</feature>
<gene>
    <name evidence="3" type="ORF">SAMN02910414_02492</name>
</gene>
<dbReference type="RefSeq" id="WP_143470279.1">
    <property type="nucleotide sequence ID" value="NZ_FNPG01000054.1"/>
</dbReference>
<keyword evidence="2" id="KW-0732">Signal</keyword>
<feature type="non-terminal residue" evidence="3">
    <location>
        <position position="681"/>
    </location>
</feature>